<evidence type="ECO:0000313" key="12">
    <source>
        <dbReference type="Proteomes" id="UP000044938"/>
    </source>
</evidence>
<evidence type="ECO:0000313" key="5">
    <source>
        <dbReference type="EMBL" id="COW31510.1"/>
    </source>
</evidence>
<dbReference type="Proteomes" id="UP000046947">
    <property type="component" value="Unassembled WGS sequence"/>
</dbReference>
<dbReference type="Proteomes" id="UP000045842">
    <property type="component" value="Unassembled WGS sequence"/>
</dbReference>
<reference evidence="10 11" key="2">
    <citation type="submission" date="2015-03" db="EMBL/GenBank/DDBJ databases">
        <authorList>
            <consortium name="Pathogen Informatics"/>
        </authorList>
    </citation>
    <scope>NUCLEOTIDE SEQUENCE [LARGE SCALE GENOMIC DNA]</scope>
    <source>
        <strain evidence="4 17">Bir 172</strain>
        <strain evidence="3 18">Bir 185</strain>
        <strain evidence="5 13">G09801536</strain>
        <strain evidence="1 15">G09901357</strain>
        <strain evidence="2 14">H09601792</strain>
        <strain evidence="10">K00500041</strain>
        <strain evidence="6 12">M09401471</strain>
        <strain evidence="11">N09902308</strain>
        <strain evidence="7 16">P00601463</strain>
    </source>
</reference>
<dbReference type="Proteomes" id="UP000048600">
    <property type="component" value="Unassembled WGS sequence"/>
</dbReference>
<evidence type="ECO:0000313" key="4">
    <source>
        <dbReference type="EMBL" id="CKT32550.1"/>
    </source>
</evidence>
<reference evidence="9" key="1">
    <citation type="submission" date="2015-03" db="EMBL/GenBank/DDBJ databases">
        <authorList>
            <consortium name="Pathogen Informatics"/>
            <person name="Murphy D."/>
        </authorList>
    </citation>
    <scope>NUCLEOTIDE SEQUENCE</scope>
    <source>
        <strain evidence="9">N09902308</strain>
    </source>
</reference>
<evidence type="ECO:0000313" key="3">
    <source>
        <dbReference type="EMBL" id="CKS01549.1"/>
    </source>
</evidence>
<evidence type="ECO:0000313" key="10">
    <source>
        <dbReference type="Proteomes" id="UP000038802"/>
    </source>
</evidence>
<evidence type="ECO:0000313" key="16">
    <source>
        <dbReference type="Proteomes" id="UP000048600"/>
    </source>
</evidence>
<evidence type="ECO:0000313" key="1">
    <source>
        <dbReference type="EMBL" id="CFE40669.1"/>
    </source>
</evidence>
<accession>A0A0T9EQF2</accession>
<evidence type="ECO:0000313" key="15">
    <source>
        <dbReference type="Proteomes" id="UP000048289"/>
    </source>
</evidence>
<evidence type="ECO:0000313" key="11">
    <source>
        <dbReference type="Proteomes" id="UP000039021"/>
    </source>
</evidence>
<dbReference type="EMBL" id="CFOH01000471">
    <property type="protein sequence ID" value="CFE58017.1"/>
    <property type="molecule type" value="Genomic_DNA"/>
</dbReference>
<organism evidence="8 10">
    <name type="scientific">Mycobacterium tuberculosis</name>
    <dbReference type="NCBI Taxonomy" id="1773"/>
    <lineage>
        <taxon>Bacteria</taxon>
        <taxon>Bacillati</taxon>
        <taxon>Actinomycetota</taxon>
        <taxon>Actinomycetes</taxon>
        <taxon>Mycobacteriales</taxon>
        <taxon>Mycobacteriaceae</taxon>
        <taxon>Mycobacterium</taxon>
        <taxon>Mycobacterium tuberculosis complex</taxon>
    </lineage>
</organism>
<evidence type="ECO:0000313" key="17">
    <source>
        <dbReference type="Proteomes" id="UP000048948"/>
    </source>
</evidence>
<evidence type="ECO:0000313" key="13">
    <source>
        <dbReference type="Proteomes" id="UP000045842"/>
    </source>
</evidence>
<dbReference type="EMBL" id="CNFT01000610">
    <property type="protein sequence ID" value="CKS01549.1"/>
    <property type="molecule type" value="Genomic_DNA"/>
</dbReference>
<dbReference type="EMBL" id="CSBK01000972">
    <property type="protein sequence ID" value="COY16515.1"/>
    <property type="molecule type" value="Genomic_DNA"/>
</dbReference>
<dbReference type="EMBL" id="CSAJ01000340">
    <property type="protein sequence ID" value="COW40769.1"/>
    <property type="molecule type" value="Genomic_DNA"/>
</dbReference>
<name>A0A0T9EQF2_MYCTX</name>
<sequence>MTCQSRKPNITTASVRVKVRQLAGISRRMPPGDDAGRNGLRRSWAIEPRPSNWSRRHNAISATTVATIAPMIASSFSVVGRVENRVSMVAETASPGGAGPVRSVNTPTICGRRLGSGKPLRSGAPDGSLSPTKLAKVPAWVEVTSMR</sequence>
<dbReference type="EMBL" id="CFOE01000358">
    <property type="protein sequence ID" value="CFE40669.1"/>
    <property type="molecule type" value="Genomic_DNA"/>
</dbReference>
<evidence type="ECO:0000313" key="14">
    <source>
        <dbReference type="Proteomes" id="UP000046947"/>
    </source>
</evidence>
<reference evidence="8" key="3">
    <citation type="submission" date="2015-03" db="EMBL/GenBank/DDBJ databases">
        <authorList>
            <person name="Murphy D."/>
        </authorList>
    </citation>
    <scope>NUCLEOTIDE SEQUENCE [LARGE SCALE GENOMIC DNA]</scope>
    <source>
        <strain evidence="8">K00500041</strain>
    </source>
</reference>
<evidence type="ECO:0000313" key="7">
    <source>
        <dbReference type="EMBL" id="COW48668.1"/>
    </source>
</evidence>
<proteinExistence type="predicted"/>
<dbReference type="Proteomes" id="UP000044938">
    <property type="component" value="Unassembled WGS sequence"/>
</dbReference>
<dbReference type="Proteomes" id="UP000038802">
    <property type="component" value="Unassembled WGS sequence"/>
</dbReference>
<protein>
    <submittedName>
        <fullName evidence="8">Uncharacterized protein</fullName>
    </submittedName>
</protein>
<gene>
    <name evidence="5" type="ORF">ERS007679_03626</name>
    <name evidence="1" type="ORF">ERS007681_02597</name>
    <name evidence="2" type="ORF">ERS007688_02657</name>
    <name evidence="8" type="ORF">ERS007703_04982</name>
    <name evidence="6" type="ORF">ERS007720_02582</name>
    <name evidence="9" type="ORF">ERS007739_02209</name>
    <name evidence="7" type="ORF">ERS007741_02580</name>
    <name evidence="4" type="ORF">ERS027646_03351</name>
    <name evidence="3" type="ORF">ERS027659_02518</name>
</gene>
<dbReference type="EMBL" id="CNGE01000773">
    <property type="protein sequence ID" value="CKT32550.1"/>
    <property type="molecule type" value="Genomic_DNA"/>
</dbReference>
<dbReference type="EMBL" id="CSAE01001058">
    <property type="protein sequence ID" value="COX25811.1"/>
    <property type="molecule type" value="Genomic_DNA"/>
</dbReference>
<dbReference type="Proteomes" id="UP000039021">
    <property type="component" value="Unassembled WGS sequence"/>
</dbReference>
<dbReference type="EMBL" id="CSAD01000697">
    <property type="protein sequence ID" value="COW31510.1"/>
    <property type="molecule type" value="Genomic_DNA"/>
</dbReference>
<evidence type="ECO:0000313" key="8">
    <source>
        <dbReference type="EMBL" id="COX25811.1"/>
    </source>
</evidence>
<evidence type="ECO:0000313" key="9">
    <source>
        <dbReference type="EMBL" id="COY16515.1"/>
    </source>
</evidence>
<dbReference type="EMBL" id="CHKL01000309">
    <property type="protein sequence ID" value="COW48668.1"/>
    <property type="molecule type" value="Genomic_DNA"/>
</dbReference>
<dbReference type="Proteomes" id="UP000048289">
    <property type="component" value="Unassembled WGS sequence"/>
</dbReference>
<evidence type="ECO:0000313" key="18">
    <source>
        <dbReference type="Proteomes" id="UP000050164"/>
    </source>
</evidence>
<dbReference type="Proteomes" id="UP000050164">
    <property type="component" value="Unassembled WGS sequence"/>
</dbReference>
<evidence type="ECO:0000313" key="2">
    <source>
        <dbReference type="EMBL" id="CFE58017.1"/>
    </source>
</evidence>
<dbReference type="Proteomes" id="UP000048948">
    <property type="component" value="Unassembled WGS sequence"/>
</dbReference>
<evidence type="ECO:0000313" key="6">
    <source>
        <dbReference type="EMBL" id="COW40769.1"/>
    </source>
</evidence>
<dbReference type="AlphaFoldDB" id="A0A0T9EQF2"/>